<keyword evidence="2" id="KW-0812">Transmembrane</keyword>
<feature type="region of interest" description="Disordered" evidence="1">
    <location>
        <begin position="134"/>
        <end position="171"/>
    </location>
</feature>
<keyword evidence="2" id="KW-1133">Transmembrane helix</keyword>
<dbReference type="Pfam" id="PF19054">
    <property type="entry name" value="DUF5753"/>
    <property type="match status" value="1"/>
</dbReference>
<evidence type="ECO:0000256" key="2">
    <source>
        <dbReference type="SAM" id="Phobius"/>
    </source>
</evidence>
<evidence type="ECO:0000256" key="1">
    <source>
        <dbReference type="SAM" id="MobiDB-lite"/>
    </source>
</evidence>
<evidence type="ECO:0000313" key="4">
    <source>
        <dbReference type="EMBL" id="MBE1458996.1"/>
    </source>
</evidence>
<dbReference type="Proteomes" id="UP000598217">
    <property type="component" value="Unassembled WGS sequence"/>
</dbReference>
<keyword evidence="2" id="KW-0472">Membrane</keyword>
<sequence length="202" mass="22082">MTRAQLTHLHHLAQADGISVHLLPDGTGFHPGLGGAFWTLSFSPSHTLVYIPHPRGPGQVISEVSQVKSYTDLFATLQGAALPVEESRNRLVELASRICSTPARALTKQPAQQPVVEHRLAHGELPAWMHVAAQRRRTPAPVPRPRPAPDDAPTRPGPGLPPLPLRPRSHRKPRRKFGWFVTIYALATAAGALIQHVFSNLL</sequence>
<feature type="transmembrane region" description="Helical" evidence="2">
    <location>
        <begin position="177"/>
        <end position="198"/>
    </location>
</feature>
<evidence type="ECO:0000259" key="3">
    <source>
        <dbReference type="Pfam" id="PF19054"/>
    </source>
</evidence>
<organism evidence="4 5">
    <name type="scientific">Nocardiopsis terrae</name>
    <dbReference type="NCBI Taxonomy" id="372655"/>
    <lineage>
        <taxon>Bacteria</taxon>
        <taxon>Bacillati</taxon>
        <taxon>Actinomycetota</taxon>
        <taxon>Actinomycetes</taxon>
        <taxon>Streptosporangiales</taxon>
        <taxon>Nocardiopsidaceae</taxon>
        <taxon>Nocardiopsis</taxon>
    </lineage>
</organism>
<proteinExistence type="predicted"/>
<dbReference type="EMBL" id="JADBDY010000001">
    <property type="protein sequence ID" value="MBE1458996.1"/>
    <property type="molecule type" value="Genomic_DNA"/>
</dbReference>
<gene>
    <name evidence="4" type="ORF">H4W79_003210</name>
</gene>
<dbReference type="InterPro" id="IPR043917">
    <property type="entry name" value="DUF5753"/>
</dbReference>
<evidence type="ECO:0000313" key="5">
    <source>
        <dbReference type="Proteomes" id="UP000598217"/>
    </source>
</evidence>
<reference evidence="4 5" key="1">
    <citation type="submission" date="2020-10" db="EMBL/GenBank/DDBJ databases">
        <title>Sequencing the genomes of 1000 actinobacteria strains.</title>
        <authorList>
            <person name="Klenk H.-P."/>
        </authorList>
    </citation>
    <scope>NUCLEOTIDE SEQUENCE [LARGE SCALE GENOMIC DNA]</scope>
    <source>
        <strain evidence="4 5">DSM 45157</strain>
    </source>
</reference>
<feature type="compositionally biased region" description="Pro residues" evidence="1">
    <location>
        <begin position="155"/>
        <end position="165"/>
    </location>
</feature>
<dbReference type="RefSeq" id="WP_191272038.1">
    <property type="nucleotide sequence ID" value="NZ_BMXJ01000005.1"/>
</dbReference>
<name>A0ABR9HJ36_9ACTN</name>
<accession>A0ABR9HJ36</accession>
<comment type="caution">
    <text evidence="4">The sequence shown here is derived from an EMBL/GenBank/DDBJ whole genome shotgun (WGS) entry which is preliminary data.</text>
</comment>
<protein>
    <recommendedName>
        <fullName evidence="3">DUF5753 domain-containing protein</fullName>
    </recommendedName>
</protein>
<keyword evidence="5" id="KW-1185">Reference proteome</keyword>
<feature type="domain" description="DUF5753" evidence="3">
    <location>
        <begin position="2"/>
        <end position="91"/>
    </location>
</feature>